<reference evidence="4" key="2">
    <citation type="submission" date="2013-12" db="EMBL/GenBank/DDBJ databases">
        <title>Evolution of pathogenesis and genome organization in the Tremellales.</title>
        <authorList>
            <person name="Cuomo C."/>
            <person name="Litvintseva A."/>
            <person name="Heitman J."/>
            <person name="Chen Y."/>
            <person name="Sun S."/>
            <person name="Springer D."/>
            <person name="Dromer F."/>
            <person name="Young S."/>
            <person name="Zeng Q."/>
            <person name="Chapman S."/>
            <person name="Gujja S."/>
            <person name="Saif S."/>
            <person name="Birren B."/>
        </authorList>
    </citation>
    <scope>NUCLEOTIDE SEQUENCE [LARGE SCALE GENOMIC DNA]</scope>
    <source>
        <strain evidence="4">BCC8398</strain>
    </source>
</reference>
<keyword evidence="2" id="KW-0732">Signal</keyword>
<gene>
    <name evidence="3" type="ORF">I316_02309</name>
</gene>
<dbReference type="AlphaFoldDB" id="A0A1B9GXS4"/>
<sequence>MSLTINVILIPFTIRCYAGSSTRNAFTCTTNLGFPTHFGSGSPRIQMDLLDVRHIEAARRAGAIDPVATVSELWTNSPGALGYTISNLRDWKTDKNRFVERARKLLEGSQRVSKLNATSTPEEVSKARCAEAGT</sequence>
<feature type="compositionally biased region" description="Polar residues" evidence="1">
    <location>
        <begin position="113"/>
        <end position="122"/>
    </location>
</feature>
<evidence type="ECO:0000256" key="2">
    <source>
        <dbReference type="SAM" id="SignalP"/>
    </source>
</evidence>
<protein>
    <submittedName>
        <fullName evidence="3">Uncharacterized protein</fullName>
    </submittedName>
</protein>
<organism evidence="3 4">
    <name type="scientific">Kwoniella heveanensis BCC8398</name>
    <dbReference type="NCBI Taxonomy" id="1296120"/>
    <lineage>
        <taxon>Eukaryota</taxon>
        <taxon>Fungi</taxon>
        <taxon>Dikarya</taxon>
        <taxon>Basidiomycota</taxon>
        <taxon>Agaricomycotina</taxon>
        <taxon>Tremellomycetes</taxon>
        <taxon>Tremellales</taxon>
        <taxon>Cryptococcaceae</taxon>
        <taxon>Kwoniella</taxon>
    </lineage>
</organism>
<evidence type="ECO:0000313" key="4">
    <source>
        <dbReference type="Proteomes" id="UP000092666"/>
    </source>
</evidence>
<keyword evidence="4" id="KW-1185">Reference proteome</keyword>
<name>A0A1B9GXS4_9TREE</name>
<evidence type="ECO:0000256" key="1">
    <source>
        <dbReference type="SAM" id="MobiDB-lite"/>
    </source>
</evidence>
<reference evidence="3 4" key="1">
    <citation type="submission" date="2013-07" db="EMBL/GenBank/DDBJ databases">
        <title>The Genome Sequence of Cryptococcus heveanensis BCC8398.</title>
        <authorList>
            <consortium name="The Broad Institute Genome Sequencing Platform"/>
            <person name="Cuomo C."/>
            <person name="Litvintseva A."/>
            <person name="Chen Y."/>
            <person name="Heitman J."/>
            <person name="Sun S."/>
            <person name="Springer D."/>
            <person name="Dromer F."/>
            <person name="Young S.K."/>
            <person name="Zeng Q."/>
            <person name="Gargeya S."/>
            <person name="Fitzgerald M."/>
            <person name="Abouelleil A."/>
            <person name="Alvarado L."/>
            <person name="Berlin A.M."/>
            <person name="Chapman S.B."/>
            <person name="Dewar J."/>
            <person name="Goldberg J."/>
            <person name="Griggs A."/>
            <person name="Gujja S."/>
            <person name="Hansen M."/>
            <person name="Howarth C."/>
            <person name="Imamovic A."/>
            <person name="Larimer J."/>
            <person name="McCowan C."/>
            <person name="Murphy C."/>
            <person name="Pearson M."/>
            <person name="Priest M."/>
            <person name="Roberts A."/>
            <person name="Saif S."/>
            <person name="Shea T."/>
            <person name="Sykes S."/>
            <person name="Wortman J."/>
            <person name="Nusbaum C."/>
            <person name="Birren B."/>
        </authorList>
    </citation>
    <scope>NUCLEOTIDE SEQUENCE [LARGE SCALE GENOMIC DNA]</scope>
    <source>
        <strain evidence="3 4">BCC8398</strain>
    </source>
</reference>
<proteinExistence type="predicted"/>
<evidence type="ECO:0000313" key="3">
    <source>
        <dbReference type="EMBL" id="OCF35816.1"/>
    </source>
</evidence>
<feature type="chain" id="PRO_5008627420" evidence="2">
    <location>
        <begin position="19"/>
        <end position="134"/>
    </location>
</feature>
<feature type="compositionally biased region" description="Basic and acidic residues" evidence="1">
    <location>
        <begin position="123"/>
        <end position="134"/>
    </location>
</feature>
<accession>A0A1B9GXS4</accession>
<feature type="signal peptide" evidence="2">
    <location>
        <begin position="1"/>
        <end position="18"/>
    </location>
</feature>
<dbReference type="Proteomes" id="UP000092666">
    <property type="component" value="Unassembled WGS sequence"/>
</dbReference>
<feature type="region of interest" description="Disordered" evidence="1">
    <location>
        <begin position="113"/>
        <end position="134"/>
    </location>
</feature>
<dbReference type="EMBL" id="KI669497">
    <property type="protein sequence ID" value="OCF35816.1"/>
    <property type="molecule type" value="Genomic_DNA"/>
</dbReference>